<keyword evidence="2 7" id="KW-0547">Nucleotide-binding</keyword>
<comment type="caution">
    <text evidence="10">The sequence shown here is derived from an EMBL/GenBank/DDBJ whole genome shotgun (WGS) entry which is preliminary data.</text>
</comment>
<evidence type="ECO:0000256" key="6">
    <source>
        <dbReference type="ARBA" id="ARBA00023125"/>
    </source>
</evidence>
<dbReference type="SUPFAM" id="SSF48334">
    <property type="entry name" value="DNA repair protein MutS, domain III"/>
    <property type="match status" value="1"/>
</dbReference>
<evidence type="ECO:0000259" key="9">
    <source>
        <dbReference type="PROSITE" id="PS50828"/>
    </source>
</evidence>
<dbReference type="RefSeq" id="WP_181338861.1">
    <property type="nucleotide sequence ID" value="NZ_JAAKDE010000004.1"/>
</dbReference>
<organism evidence="10 11">
    <name type="scientific">Capillibacterium thermochitinicola</name>
    <dbReference type="NCBI Taxonomy" id="2699427"/>
    <lineage>
        <taxon>Bacteria</taxon>
        <taxon>Bacillati</taxon>
        <taxon>Bacillota</taxon>
        <taxon>Capillibacterium</taxon>
    </lineage>
</organism>
<keyword evidence="11" id="KW-1185">Reference proteome</keyword>
<keyword evidence="7" id="KW-0540">Nuclease</keyword>
<sequence>MNERTYRVLEFEKILARLSTYASSSLGKELALKLRPSCQPDEIKRWQAETTEACRLFQSGEKVPLGGIHDLRAAFKKAGLGGVLSPEELAAVGDTCRAARLFKAFFRGENAELAPTLAALAAGLTAFPDLEREIEQAIEPEEGRVKDQASPLLSRLRAQIRTYQNRIRDKLETLVQGTETRKYLQEALITVRNGRYVIPVKQEYRQAIPGIVHDQSASGATLFIEPMAVVEINNQLRQVEAEEEQEVTRILAALSALVGDVAAPAQANLEILARLDLAFAKARYSQALAGTEPVINNEGYIRLLGARHPLLEGNVVPIDLELGRSFHTLVITGPNTGGKTVTLKTAGLLTLMAQSGLHLPASSGSEVGVFTGIYCDIGDEQSIEQSLSTFSAHMTNIIAILQEAKGEGCLVLLDELGAGTDPAEGATLAIALLEEFHRRGVRTIATTHYGDLKVFAYNTQGVQNASVEFDPQTLAPTYRLLIGLPGRSNAFAVASRLGLDPAIIDRARQLLSPGERRVEDLIGEIMKERQLLEQERHDASALRLRAQRDEQQLRAELAELKAKKEELLKAAREEARALVRETRREMDELLRSLQEAADQSTRSRLANQARAVLQKRLAELEEPLLPADEEYRGELEVGMRVRLAGLAQEGEIIDLNADSALVQSGSVRLWVERSKLTPLAGRKQKPEPGKIKMGALGQEKAKTISPELDLRGMTVEEALQVTDKYLDEALLAGLPWVRLIHGKGTGALRAAIAEYVKKHPRVSKHRWGETNEGGMGVTVVELQR</sequence>
<evidence type="ECO:0000256" key="1">
    <source>
        <dbReference type="ARBA" id="ARBA00022730"/>
    </source>
</evidence>
<dbReference type="Proteomes" id="UP000657177">
    <property type="component" value="Unassembled WGS sequence"/>
</dbReference>
<dbReference type="EC" id="3.6.4.-" evidence="7"/>
<dbReference type="GO" id="GO:0043023">
    <property type="term" value="F:ribosomal large subunit binding"/>
    <property type="evidence" value="ECO:0007669"/>
    <property type="project" value="UniProtKB-UniRule"/>
</dbReference>
<evidence type="ECO:0000256" key="4">
    <source>
        <dbReference type="ARBA" id="ARBA00022840"/>
    </source>
</evidence>
<gene>
    <name evidence="7" type="primary">mutS2</name>
    <name evidence="7" type="synonym">rqcU</name>
    <name evidence="10" type="ORF">G5B42_02460</name>
</gene>
<dbReference type="InterPro" id="IPR005747">
    <property type="entry name" value="MutS2"/>
</dbReference>
<dbReference type="PANTHER" id="PTHR48466">
    <property type="entry name" value="OS10G0509000 PROTEIN-RELATED"/>
    <property type="match status" value="1"/>
</dbReference>
<dbReference type="SUPFAM" id="SSF52540">
    <property type="entry name" value="P-loop containing nucleoside triphosphate hydrolases"/>
    <property type="match status" value="1"/>
</dbReference>
<keyword evidence="1 7" id="KW-0699">rRNA-binding</keyword>
<dbReference type="AlphaFoldDB" id="A0A8J6LLT0"/>
<dbReference type="InterPro" id="IPR000432">
    <property type="entry name" value="DNA_mismatch_repair_MutS_C"/>
</dbReference>
<dbReference type="PROSITE" id="PS50828">
    <property type="entry name" value="SMR"/>
    <property type="match status" value="1"/>
</dbReference>
<dbReference type="SMART" id="SM00534">
    <property type="entry name" value="MUTSac"/>
    <property type="match status" value="1"/>
</dbReference>
<protein>
    <recommendedName>
        <fullName evidence="7">Endonuclease MutS2</fullName>
        <ecNumber evidence="7">3.1.-.-</ecNumber>
    </recommendedName>
    <alternativeName>
        <fullName evidence="7">Ribosome-associated protein quality control-upstream factor</fullName>
        <shortName evidence="7">RQC-upstream factor</shortName>
        <shortName evidence="7">RqcU</shortName>
        <ecNumber evidence="7">3.6.4.-</ecNumber>
    </alternativeName>
</protein>
<dbReference type="SUPFAM" id="SSF160443">
    <property type="entry name" value="SMR domain-like"/>
    <property type="match status" value="1"/>
</dbReference>
<feature type="binding site" evidence="7">
    <location>
        <begin position="333"/>
        <end position="340"/>
    </location>
    <ligand>
        <name>ATP</name>
        <dbReference type="ChEBI" id="CHEBI:30616"/>
    </ligand>
</feature>
<evidence type="ECO:0000256" key="8">
    <source>
        <dbReference type="SAM" id="Coils"/>
    </source>
</evidence>
<evidence type="ECO:0000256" key="3">
    <source>
        <dbReference type="ARBA" id="ARBA00022801"/>
    </source>
</evidence>
<dbReference type="SMART" id="SM00463">
    <property type="entry name" value="SMR"/>
    <property type="match status" value="1"/>
</dbReference>
<dbReference type="CDD" id="cd03280">
    <property type="entry name" value="ABC_MutS2"/>
    <property type="match status" value="1"/>
</dbReference>
<keyword evidence="3 7" id="KW-0378">Hydrolase</keyword>
<comment type="function">
    <text evidence="7">Acts as a ribosome collision sensor, splitting the ribosome into its 2 subunits. Detects stalled/collided 70S ribosomes which it binds and splits by an ATP-hydrolysis driven conformational change. Acts upstream of the ribosome quality control system (RQC), a ribosome-associated complex that mediates the extraction of incompletely synthesized nascent chains from stalled ribosomes and their subsequent degradation. Probably generates substrates for RQC.</text>
</comment>
<dbReference type="GO" id="GO:0140664">
    <property type="term" value="F:ATP-dependent DNA damage sensor activity"/>
    <property type="evidence" value="ECO:0007669"/>
    <property type="project" value="InterPro"/>
</dbReference>
<dbReference type="Pfam" id="PF01713">
    <property type="entry name" value="Smr"/>
    <property type="match status" value="1"/>
</dbReference>
<feature type="coiled-coil region" evidence="8">
    <location>
        <begin position="532"/>
        <end position="599"/>
    </location>
</feature>
<keyword evidence="4 7" id="KW-0067">ATP-binding</keyword>
<dbReference type="InterPro" id="IPR027417">
    <property type="entry name" value="P-loop_NTPase"/>
</dbReference>
<dbReference type="GO" id="GO:0016887">
    <property type="term" value="F:ATP hydrolysis activity"/>
    <property type="evidence" value="ECO:0007669"/>
    <property type="project" value="InterPro"/>
</dbReference>
<dbReference type="Gene3D" id="3.40.50.300">
    <property type="entry name" value="P-loop containing nucleotide triphosphate hydrolases"/>
    <property type="match status" value="1"/>
</dbReference>
<dbReference type="InterPro" id="IPR046893">
    <property type="entry name" value="MSSS"/>
</dbReference>
<evidence type="ECO:0000256" key="7">
    <source>
        <dbReference type="HAMAP-Rule" id="MF_00092"/>
    </source>
</evidence>
<name>A0A8J6LLT0_9FIRM</name>
<dbReference type="PIRSF" id="PIRSF005814">
    <property type="entry name" value="MutS_YshD"/>
    <property type="match status" value="1"/>
</dbReference>
<dbReference type="EMBL" id="JAAKDE010000004">
    <property type="protein sequence ID" value="MBA2132408.1"/>
    <property type="molecule type" value="Genomic_DNA"/>
</dbReference>
<dbReference type="Pfam" id="PF20297">
    <property type="entry name" value="MSSS"/>
    <property type="match status" value="1"/>
</dbReference>
<dbReference type="Pfam" id="PF00488">
    <property type="entry name" value="MutS_V"/>
    <property type="match status" value="1"/>
</dbReference>
<dbReference type="GO" id="GO:0004519">
    <property type="term" value="F:endonuclease activity"/>
    <property type="evidence" value="ECO:0007669"/>
    <property type="project" value="UniProtKB-UniRule"/>
</dbReference>
<dbReference type="GO" id="GO:0030983">
    <property type="term" value="F:mismatched DNA binding"/>
    <property type="evidence" value="ECO:0007669"/>
    <property type="project" value="InterPro"/>
</dbReference>
<proteinExistence type="inferred from homology"/>
<reference evidence="10" key="1">
    <citation type="submission" date="2020-06" db="EMBL/GenBank/DDBJ databases">
        <title>Novel chitinolytic bacterium.</title>
        <authorList>
            <person name="Ungkulpasvich U."/>
            <person name="Kosugi A."/>
            <person name="Uke A."/>
        </authorList>
    </citation>
    <scope>NUCLEOTIDE SEQUENCE</scope>
    <source>
        <strain evidence="10">UUS1-1</strain>
    </source>
</reference>
<accession>A0A8J6LLT0</accession>
<dbReference type="InterPro" id="IPR036187">
    <property type="entry name" value="DNA_mismatch_repair_MutS_sf"/>
</dbReference>
<dbReference type="GO" id="GO:0006298">
    <property type="term" value="P:mismatch repair"/>
    <property type="evidence" value="ECO:0007669"/>
    <property type="project" value="InterPro"/>
</dbReference>
<dbReference type="GO" id="GO:0019843">
    <property type="term" value="F:rRNA binding"/>
    <property type="evidence" value="ECO:0007669"/>
    <property type="project" value="UniProtKB-UniRule"/>
</dbReference>
<comment type="subunit">
    <text evidence="7">Homodimer. Binds to stalled ribosomes, contacting rRNA.</text>
</comment>
<keyword evidence="5 7" id="KW-0694">RNA-binding</keyword>
<keyword evidence="6 7" id="KW-0238">DNA-binding</keyword>
<evidence type="ECO:0000313" key="10">
    <source>
        <dbReference type="EMBL" id="MBA2132408.1"/>
    </source>
</evidence>
<feature type="domain" description="Smr" evidence="9">
    <location>
        <begin position="708"/>
        <end position="783"/>
    </location>
</feature>
<evidence type="ECO:0000256" key="5">
    <source>
        <dbReference type="ARBA" id="ARBA00022884"/>
    </source>
</evidence>
<dbReference type="InterPro" id="IPR036063">
    <property type="entry name" value="Smr_dom_sf"/>
</dbReference>
<keyword evidence="7 10" id="KW-0255">Endonuclease</keyword>
<dbReference type="FunFam" id="3.40.50.300:FF:000830">
    <property type="entry name" value="Endonuclease MutS2"/>
    <property type="match status" value="1"/>
</dbReference>
<dbReference type="InterPro" id="IPR002625">
    <property type="entry name" value="Smr_dom"/>
</dbReference>
<dbReference type="EC" id="3.1.-.-" evidence="7"/>
<dbReference type="NCBIfam" id="TIGR01069">
    <property type="entry name" value="mutS2"/>
    <property type="match status" value="1"/>
</dbReference>
<dbReference type="GO" id="GO:0005524">
    <property type="term" value="F:ATP binding"/>
    <property type="evidence" value="ECO:0007669"/>
    <property type="project" value="UniProtKB-UniRule"/>
</dbReference>
<dbReference type="GO" id="GO:0072344">
    <property type="term" value="P:rescue of stalled ribosome"/>
    <property type="evidence" value="ECO:0007669"/>
    <property type="project" value="UniProtKB-UniRule"/>
</dbReference>
<dbReference type="InterPro" id="IPR007696">
    <property type="entry name" value="DNA_mismatch_repair_MutS_core"/>
</dbReference>
<dbReference type="PANTHER" id="PTHR48466:SF2">
    <property type="entry name" value="OS10G0509000 PROTEIN"/>
    <property type="match status" value="1"/>
</dbReference>
<dbReference type="Gene3D" id="3.30.1370.110">
    <property type="match status" value="1"/>
</dbReference>
<comment type="function">
    <text evidence="7">Endonuclease that is involved in the suppression of homologous recombination and thus may have a key role in the control of bacterial genetic diversity.</text>
</comment>
<dbReference type="HAMAP" id="MF_00092">
    <property type="entry name" value="MutS2"/>
    <property type="match status" value="1"/>
</dbReference>
<evidence type="ECO:0000256" key="2">
    <source>
        <dbReference type="ARBA" id="ARBA00022741"/>
    </source>
</evidence>
<dbReference type="GO" id="GO:0045910">
    <property type="term" value="P:negative regulation of DNA recombination"/>
    <property type="evidence" value="ECO:0007669"/>
    <property type="project" value="InterPro"/>
</dbReference>
<dbReference type="InterPro" id="IPR045076">
    <property type="entry name" value="MutS"/>
</dbReference>
<comment type="similarity">
    <text evidence="7">Belongs to the DNA mismatch repair MutS family. MutS2 subfamily.</text>
</comment>
<dbReference type="SMART" id="SM00533">
    <property type="entry name" value="MUTSd"/>
    <property type="match status" value="1"/>
</dbReference>
<evidence type="ECO:0000313" key="11">
    <source>
        <dbReference type="Proteomes" id="UP000657177"/>
    </source>
</evidence>
<keyword evidence="8" id="KW-0175">Coiled coil</keyword>